<feature type="compositionally biased region" description="Polar residues" evidence="8">
    <location>
        <begin position="1"/>
        <end position="10"/>
    </location>
</feature>
<feature type="binding site" evidence="5">
    <location>
        <position position="341"/>
    </location>
    <ligand>
        <name>substrate</name>
    </ligand>
</feature>
<dbReference type="InterPro" id="IPR029066">
    <property type="entry name" value="PLP-binding_barrel"/>
</dbReference>
<keyword evidence="5" id="KW-0028">Amino-acid biosynthesis</keyword>
<name>A0ABV7H7I5_9BURK</name>
<dbReference type="InterPro" id="IPR000183">
    <property type="entry name" value="Orn/DAP/Arg_de-COase"/>
</dbReference>
<comment type="similarity">
    <text evidence="5">Belongs to the Orn/Lys/Arg decarboxylase class-II family. LysA subfamily.</text>
</comment>
<dbReference type="InterPro" id="IPR009006">
    <property type="entry name" value="Ala_racemase/Decarboxylase_C"/>
</dbReference>
<keyword evidence="2 5" id="KW-0210">Decarboxylase</keyword>
<dbReference type="EMBL" id="JBHRTI010000004">
    <property type="protein sequence ID" value="MFC3147506.1"/>
    <property type="molecule type" value="Genomic_DNA"/>
</dbReference>
<dbReference type="PROSITE" id="PS00879">
    <property type="entry name" value="ODR_DC_2_2"/>
    <property type="match status" value="1"/>
</dbReference>
<evidence type="ECO:0000256" key="1">
    <source>
        <dbReference type="ARBA" id="ARBA00001933"/>
    </source>
</evidence>
<keyword evidence="4 5" id="KW-0456">Lyase</keyword>
<evidence type="ECO:0000256" key="3">
    <source>
        <dbReference type="ARBA" id="ARBA00022898"/>
    </source>
</evidence>
<accession>A0ABV7H7I5</accession>
<organism evidence="11 12">
    <name type="scientific">Piscinibacterium candidicorallinum</name>
    <dbReference type="NCBI Taxonomy" id="1793872"/>
    <lineage>
        <taxon>Bacteria</taxon>
        <taxon>Pseudomonadati</taxon>
        <taxon>Pseudomonadota</taxon>
        <taxon>Betaproteobacteria</taxon>
        <taxon>Burkholderiales</taxon>
        <taxon>Piscinibacterium</taxon>
    </lineage>
</organism>
<dbReference type="PRINTS" id="PR01181">
    <property type="entry name" value="DAPDCRBXLASE"/>
</dbReference>
<gene>
    <name evidence="5 11" type="primary">lysA</name>
    <name evidence="11" type="ORF">ACFOEN_07615</name>
</gene>
<dbReference type="SUPFAM" id="SSF51419">
    <property type="entry name" value="PLP-binding barrel"/>
    <property type="match status" value="1"/>
</dbReference>
<feature type="modified residue" description="N6-(pyridoxal phosphate)lysine" evidence="5">
    <location>
        <position position="79"/>
    </location>
</feature>
<dbReference type="InterPro" id="IPR022653">
    <property type="entry name" value="De-COase2_pyr-phos_BS"/>
</dbReference>
<sequence>MSEASHSTHPTRADRSRLPNPHLADGPAGLALDGVALADIARQFGTPTYVYSARALRENFASYQQALAGRKHRVCYAMKANSNLSILKLLAGMGAGFDIVSAGELARVLAAGGDPAGIVFSGVGKQVAEIEAALNAGGSGIGCFNVESATELARIEQVAARLGKRAPVSFRVNPDVDPKTHPYISTGLKDNKFGVAFGTAIDLYRRAAASAHLKVVGIDCHIGSQIIDPAPFMEALDKMLDLVEQLEREGIVIEHFDLGGGLGITYRDEAPPTPAQYLAPILARFDARGHGSKTFMLEPGRSIVGNAGLLLSTVQVIKQAASKRFCIVDAAMNDYMRPAMYGAYSEIVEVAPQGDAAVHDVVGPVCESGDWLGRDRLLAVAEGDLLALLSAGAYGMSMASNYNTRGRAAEVLVDAGQVRLIRRRETIDMQLADELAALQAR</sequence>
<protein>
    <recommendedName>
        <fullName evidence="5 6">Diaminopimelate decarboxylase</fullName>
        <shortName evidence="5">DAP decarboxylase</shortName>
        <shortName evidence="5">DAPDC</shortName>
        <ecNumber evidence="5 6">4.1.1.20</ecNumber>
    </recommendedName>
</protein>
<feature type="binding site" evidence="5">
    <location>
        <position position="394"/>
    </location>
    <ligand>
        <name>pyridoxal 5'-phosphate</name>
        <dbReference type="ChEBI" id="CHEBI:597326"/>
    </ligand>
</feature>
<comment type="function">
    <text evidence="5">Specifically catalyzes the decarboxylation of meso-diaminopimelate (meso-DAP) to L-lysine.</text>
</comment>
<evidence type="ECO:0000256" key="6">
    <source>
        <dbReference type="NCBIfam" id="TIGR01048"/>
    </source>
</evidence>
<dbReference type="Pfam" id="PF02784">
    <property type="entry name" value="Orn_Arg_deC_N"/>
    <property type="match status" value="1"/>
</dbReference>
<dbReference type="Gene3D" id="2.40.37.10">
    <property type="entry name" value="Lyase, Ornithine Decarboxylase, Chain A, domain 1"/>
    <property type="match status" value="1"/>
</dbReference>
<comment type="catalytic activity">
    <reaction evidence="5 7">
        <text>meso-2,6-diaminopimelate + H(+) = L-lysine + CO2</text>
        <dbReference type="Rhea" id="RHEA:15101"/>
        <dbReference type="ChEBI" id="CHEBI:15378"/>
        <dbReference type="ChEBI" id="CHEBI:16526"/>
        <dbReference type="ChEBI" id="CHEBI:32551"/>
        <dbReference type="ChEBI" id="CHEBI:57791"/>
        <dbReference type="EC" id="4.1.1.20"/>
    </reaction>
</comment>
<dbReference type="InterPro" id="IPR022657">
    <property type="entry name" value="De-COase2_CS"/>
</dbReference>
<dbReference type="PANTHER" id="PTHR43727">
    <property type="entry name" value="DIAMINOPIMELATE DECARBOXYLASE"/>
    <property type="match status" value="1"/>
</dbReference>
<dbReference type="PRINTS" id="PR01179">
    <property type="entry name" value="ODADCRBXLASE"/>
</dbReference>
<feature type="binding site" evidence="5">
    <location>
        <position position="301"/>
    </location>
    <ligand>
        <name>substrate</name>
    </ligand>
</feature>
<keyword evidence="5 7" id="KW-0457">Lysine biosynthesis</keyword>
<comment type="pathway">
    <text evidence="5 7">Amino-acid biosynthesis; L-lysine biosynthesis via DAP pathway; L-lysine from DL-2,6-diaminopimelate: step 1/1.</text>
</comment>
<keyword evidence="12" id="KW-1185">Reference proteome</keyword>
<feature type="binding site" evidence="5">
    <location>
        <position position="261"/>
    </location>
    <ligand>
        <name>pyridoxal 5'-phosphate</name>
        <dbReference type="ChEBI" id="CHEBI:597326"/>
    </ligand>
</feature>
<evidence type="ECO:0000256" key="8">
    <source>
        <dbReference type="SAM" id="MobiDB-lite"/>
    </source>
</evidence>
<feature type="binding site" evidence="5">
    <location>
        <position position="367"/>
    </location>
    <ligand>
        <name>substrate</name>
    </ligand>
</feature>
<dbReference type="RefSeq" id="WP_377302679.1">
    <property type="nucleotide sequence ID" value="NZ_CP180191.1"/>
</dbReference>
<dbReference type="CDD" id="cd06828">
    <property type="entry name" value="PLPDE_III_DapDC"/>
    <property type="match status" value="1"/>
</dbReference>
<dbReference type="NCBIfam" id="TIGR01048">
    <property type="entry name" value="lysA"/>
    <property type="match status" value="1"/>
</dbReference>
<evidence type="ECO:0000259" key="9">
    <source>
        <dbReference type="Pfam" id="PF00278"/>
    </source>
</evidence>
<dbReference type="InterPro" id="IPR022644">
    <property type="entry name" value="De-COase2_N"/>
</dbReference>
<comment type="caution">
    <text evidence="11">The sequence shown here is derived from an EMBL/GenBank/DDBJ whole genome shotgun (WGS) entry which is preliminary data.</text>
</comment>
<evidence type="ECO:0000256" key="4">
    <source>
        <dbReference type="ARBA" id="ARBA00023239"/>
    </source>
</evidence>
<dbReference type="EC" id="4.1.1.20" evidence="5 6"/>
<dbReference type="GO" id="GO:0008836">
    <property type="term" value="F:diaminopimelate decarboxylase activity"/>
    <property type="evidence" value="ECO:0007669"/>
    <property type="project" value="UniProtKB-EC"/>
</dbReference>
<comment type="cofactor">
    <cofactor evidence="1 5 7">
        <name>pyridoxal 5'-phosphate</name>
        <dbReference type="ChEBI" id="CHEBI:597326"/>
    </cofactor>
</comment>
<evidence type="ECO:0000256" key="7">
    <source>
        <dbReference type="RuleBase" id="RU003738"/>
    </source>
</evidence>
<dbReference type="PANTHER" id="PTHR43727:SF2">
    <property type="entry name" value="GROUP IV DECARBOXYLASE"/>
    <property type="match status" value="1"/>
</dbReference>
<proteinExistence type="inferred from homology"/>
<evidence type="ECO:0000256" key="5">
    <source>
        <dbReference type="HAMAP-Rule" id="MF_02120"/>
    </source>
</evidence>
<dbReference type="PROSITE" id="PS00878">
    <property type="entry name" value="ODR_DC_2_1"/>
    <property type="match status" value="1"/>
</dbReference>
<evidence type="ECO:0000313" key="11">
    <source>
        <dbReference type="EMBL" id="MFC3147506.1"/>
    </source>
</evidence>
<feature type="domain" description="Orn/DAP/Arg decarboxylase 2 N-terminal" evidence="10">
    <location>
        <begin position="55"/>
        <end position="304"/>
    </location>
</feature>
<dbReference type="InterPro" id="IPR022643">
    <property type="entry name" value="De-COase2_C"/>
</dbReference>
<dbReference type="Proteomes" id="UP001595556">
    <property type="component" value="Unassembled WGS sequence"/>
</dbReference>
<keyword evidence="3 5" id="KW-0663">Pyridoxal phosphate</keyword>
<feature type="binding site" evidence="5">
    <location>
        <begin position="298"/>
        <end position="301"/>
    </location>
    <ligand>
        <name>pyridoxal 5'-phosphate</name>
        <dbReference type="ChEBI" id="CHEBI:597326"/>
    </ligand>
</feature>
<reference evidence="12" key="1">
    <citation type="journal article" date="2019" name="Int. J. Syst. Evol. Microbiol.">
        <title>The Global Catalogue of Microorganisms (GCM) 10K type strain sequencing project: providing services to taxonomists for standard genome sequencing and annotation.</title>
        <authorList>
            <consortium name="The Broad Institute Genomics Platform"/>
            <consortium name="The Broad Institute Genome Sequencing Center for Infectious Disease"/>
            <person name="Wu L."/>
            <person name="Ma J."/>
        </authorList>
    </citation>
    <scope>NUCLEOTIDE SEQUENCE [LARGE SCALE GENOMIC DNA]</scope>
    <source>
        <strain evidence="12">KCTC 52168</strain>
    </source>
</reference>
<dbReference type="Gene3D" id="3.20.20.10">
    <property type="entry name" value="Alanine racemase"/>
    <property type="match status" value="1"/>
</dbReference>
<evidence type="ECO:0000313" key="12">
    <source>
        <dbReference type="Proteomes" id="UP001595556"/>
    </source>
</evidence>
<feature type="domain" description="Orn/DAP/Arg decarboxylase 2 C-terminal" evidence="9">
    <location>
        <begin position="49"/>
        <end position="392"/>
    </location>
</feature>
<dbReference type="InterPro" id="IPR002986">
    <property type="entry name" value="DAP_deCOOHase_LysA"/>
</dbReference>
<evidence type="ECO:0000259" key="10">
    <source>
        <dbReference type="Pfam" id="PF02784"/>
    </source>
</evidence>
<comment type="subunit">
    <text evidence="5">Homodimer.</text>
</comment>
<evidence type="ECO:0000256" key="2">
    <source>
        <dbReference type="ARBA" id="ARBA00022793"/>
    </source>
</evidence>
<dbReference type="SUPFAM" id="SSF50621">
    <property type="entry name" value="Alanine racemase C-terminal domain-like"/>
    <property type="match status" value="1"/>
</dbReference>
<feature type="binding site" evidence="5">
    <location>
        <position position="337"/>
    </location>
    <ligand>
        <name>substrate</name>
    </ligand>
</feature>
<feature type="region of interest" description="Disordered" evidence="8">
    <location>
        <begin position="1"/>
        <end position="22"/>
    </location>
</feature>
<feature type="binding site" evidence="5">
    <location>
        <position position="394"/>
    </location>
    <ligand>
        <name>substrate</name>
    </ligand>
</feature>
<dbReference type="Pfam" id="PF00278">
    <property type="entry name" value="Orn_DAP_Arg_deC"/>
    <property type="match status" value="1"/>
</dbReference>
<dbReference type="HAMAP" id="MF_02120">
    <property type="entry name" value="LysA"/>
    <property type="match status" value="1"/>
</dbReference>